<dbReference type="InterPro" id="IPR045304">
    <property type="entry name" value="LbH_SAT"/>
</dbReference>
<dbReference type="PROSITE" id="PS00101">
    <property type="entry name" value="HEXAPEP_TRANSFERASES"/>
    <property type="match status" value="1"/>
</dbReference>
<proteinExistence type="inferred from homology"/>
<dbReference type="RefSeq" id="WP_133440987.1">
    <property type="nucleotide sequence ID" value="NZ_CP037954.1"/>
</dbReference>
<dbReference type="OrthoDB" id="9814490at2"/>
<dbReference type="PANTHER" id="PTHR42811">
    <property type="entry name" value="SERINE ACETYLTRANSFERASE"/>
    <property type="match status" value="1"/>
</dbReference>
<dbReference type="InterPro" id="IPR018357">
    <property type="entry name" value="Hexapep_transf_CS"/>
</dbReference>
<dbReference type="GO" id="GO:0009001">
    <property type="term" value="F:serine O-acetyltransferase activity"/>
    <property type="evidence" value="ECO:0007669"/>
    <property type="project" value="UniProtKB-EC"/>
</dbReference>
<dbReference type="Pfam" id="PF00132">
    <property type="entry name" value="Hexapep"/>
    <property type="match status" value="1"/>
</dbReference>
<evidence type="ECO:0000256" key="2">
    <source>
        <dbReference type="ARBA" id="ARBA00022679"/>
    </source>
</evidence>
<dbReference type="CDD" id="cd03354">
    <property type="entry name" value="LbH_SAT"/>
    <property type="match status" value="1"/>
</dbReference>
<accession>A0A4P6ZIW5</accession>
<keyword evidence="4 5" id="KW-0012">Acyltransferase</keyword>
<evidence type="ECO:0000256" key="3">
    <source>
        <dbReference type="ARBA" id="ARBA00022737"/>
    </source>
</evidence>
<keyword evidence="6" id="KW-1185">Reference proteome</keyword>
<dbReference type="InterPro" id="IPR011004">
    <property type="entry name" value="Trimer_LpxA-like_sf"/>
</dbReference>
<evidence type="ECO:0000256" key="1">
    <source>
        <dbReference type="ARBA" id="ARBA00007274"/>
    </source>
</evidence>
<dbReference type="KEGG" id="csal:NBC122_02879"/>
<keyword evidence="3" id="KW-0677">Repeat</keyword>
<name>A0A4P6ZIW5_9FLAO</name>
<evidence type="ECO:0000313" key="5">
    <source>
        <dbReference type="EMBL" id="QBO59679.1"/>
    </source>
</evidence>
<keyword evidence="2 5" id="KW-0808">Transferase</keyword>
<protein>
    <submittedName>
        <fullName evidence="5">Serine acetyltransferase</fullName>
        <ecNumber evidence="5">2.3.1.30</ecNumber>
    </submittedName>
</protein>
<evidence type="ECO:0000256" key="4">
    <source>
        <dbReference type="ARBA" id="ARBA00023315"/>
    </source>
</evidence>
<sequence length="195" mass="21659">MISNTSEYLYYLECDKVALSMESKRPRYKHDIIWTFQRLLRKCEYFENTKKSFFLTLINKYHKYRYVSMSQKLGFSIGFNTFGPGLSIAHYGSLVVHSNAKIGVNCRIHENVTIGASGGSNKAPIIGDNVFIASGAKIIGDITIADGVCIGANAVVVKDILEPNVTVGGIPARKISNNNSDKYLIKATEIVKRNE</sequence>
<dbReference type="InterPro" id="IPR001451">
    <property type="entry name" value="Hexapep"/>
</dbReference>
<dbReference type="SUPFAM" id="SSF51161">
    <property type="entry name" value="Trimeric LpxA-like enzymes"/>
    <property type="match status" value="1"/>
</dbReference>
<dbReference type="AlphaFoldDB" id="A0A4P6ZIW5"/>
<gene>
    <name evidence="5" type="primary">cysE_3</name>
    <name evidence="5" type="ORF">NBC122_02879</name>
</gene>
<organism evidence="5 6">
    <name type="scientific">Chryseobacterium salivictor</name>
    <dbReference type="NCBI Taxonomy" id="2547600"/>
    <lineage>
        <taxon>Bacteria</taxon>
        <taxon>Pseudomonadati</taxon>
        <taxon>Bacteroidota</taxon>
        <taxon>Flavobacteriia</taxon>
        <taxon>Flavobacteriales</taxon>
        <taxon>Weeksellaceae</taxon>
        <taxon>Chryseobacterium group</taxon>
        <taxon>Chryseobacterium</taxon>
    </lineage>
</organism>
<dbReference type="EMBL" id="CP037954">
    <property type="protein sequence ID" value="QBO59679.1"/>
    <property type="molecule type" value="Genomic_DNA"/>
</dbReference>
<comment type="similarity">
    <text evidence="1">Belongs to the transferase hexapeptide repeat family.</text>
</comment>
<dbReference type="Gene3D" id="2.160.10.10">
    <property type="entry name" value="Hexapeptide repeat proteins"/>
    <property type="match status" value="1"/>
</dbReference>
<reference evidence="5 6" key="1">
    <citation type="submission" date="2019-03" db="EMBL/GenBank/DDBJ databases">
        <authorList>
            <person name="Kim H."/>
            <person name="Yu S.-M."/>
        </authorList>
    </citation>
    <scope>NUCLEOTIDE SEQUENCE [LARGE SCALE GENOMIC DNA]</scope>
    <source>
        <strain evidence="5 6">NBC122</strain>
    </source>
</reference>
<dbReference type="Proteomes" id="UP000294419">
    <property type="component" value="Chromosome"/>
</dbReference>
<evidence type="ECO:0000313" key="6">
    <source>
        <dbReference type="Proteomes" id="UP000294419"/>
    </source>
</evidence>
<dbReference type="EC" id="2.3.1.30" evidence="5"/>